<evidence type="ECO:0000259" key="3">
    <source>
        <dbReference type="Pfam" id="PF01551"/>
    </source>
</evidence>
<proteinExistence type="predicted"/>
<dbReference type="Gene3D" id="2.70.70.10">
    <property type="entry name" value="Glucose Permease (Domain IIA)"/>
    <property type="match status" value="1"/>
</dbReference>
<dbReference type="CDD" id="cd12797">
    <property type="entry name" value="M23_peptidase"/>
    <property type="match status" value="1"/>
</dbReference>
<dbReference type="GO" id="GO:0004222">
    <property type="term" value="F:metalloendopeptidase activity"/>
    <property type="evidence" value="ECO:0007669"/>
    <property type="project" value="TreeGrafter"/>
</dbReference>
<evidence type="ECO:0000313" key="6">
    <source>
        <dbReference type="Proteomes" id="UP000318834"/>
    </source>
</evidence>
<evidence type="ECO:0000259" key="4">
    <source>
        <dbReference type="Pfam" id="PF24568"/>
    </source>
</evidence>
<dbReference type="EMBL" id="VBAP01000009">
    <property type="protein sequence ID" value="TMI76850.1"/>
    <property type="molecule type" value="Genomic_DNA"/>
</dbReference>
<dbReference type="PANTHER" id="PTHR21666">
    <property type="entry name" value="PEPTIDASE-RELATED"/>
    <property type="match status" value="1"/>
</dbReference>
<gene>
    <name evidence="5" type="ORF">E6H05_02275</name>
</gene>
<dbReference type="Gene3D" id="6.10.250.3150">
    <property type="match status" value="1"/>
</dbReference>
<feature type="coiled-coil region" evidence="2">
    <location>
        <begin position="212"/>
        <end position="239"/>
    </location>
</feature>
<dbReference type="Pfam" id="PF24568">
    <property type="entry name" value="CC_PcsB"/>
    <property type="match status" value="1"/>
</dbReference>
<organism evidence="5 6">
    <name type="scientific">Candidatus Segetimicrobium genomatis</name>
    <dbReference type="NCBI Taxonomy" id="2569760"/>
    <lineage>
        <taxon>Bacteria</taxon>
        <taxon>Bacillati</taxon>
        <taxon>Candidatus Sysuimicrobiota</taxon>
        <taxon>Candidatus Sysuimicrobiia</taxon>
        <taxon>Candidatus Sysuimicrobiales</taxon>
        <taxon>Candidatus Segetimicrobiaceae</taxon>
        <taxon>Candidatus Segetimicrobium</taxon>
    </lineage>
</organism>
<feature type="coiled-coil region" evidence="2">
    <location>
        <begin position="33"/>
        <end position="109"/>
    </location>
</feature>
<dbReference type="SUPFAM" id="SSF51261">
    <property type="entry name" value="Duplicated hybrid motif"/>
    <property type="match status" value="1"/>
</dbReference>
<sequence>MKRAILPLMVALVLSAPPYTSWVGGGSAQAAGLQEVEYRLKQVLTELSEQRNRLRLVHRKERHVLRELEGIDRTKDQAERKLTELEADYQETQLRAKEVSVQLQRAQERLTARRRALGGRLRDIYKYGRTGYADVLLGSDDFAAFVTRWQLISTIVHADTEALDAHAADMARYHRLQVTLAQDQAYLRTLTAHTEARQREITATELAKREMLERLQVERAAYERVVRELEKNSKDLEAMIRKAQIPPRRPTMAEAHIRFAFLWPTRGLFTSGFGMRRHPLFGIWHLHTGVDIATAWGAPVLAAAEGRVIYAGWFGGYGKIVVIDHGEGISTLYGHLSNLLVVAGDDVRRGQPVGRVGSTGFSTGPHLHFEVRINGRPVNPTSL</sequence>
<dbReference type="InterPro" id="IPR016047">
    <property type="entry name" value="M23ase_b-sheet_dom"/>
</dbReference>
<accession>A0A537IZW2</accession>
<keyword evidence="1" id="KW-0732">Signal</keyword>
<evidence type="ECO:0000256" key="2">
    <source>
        <dbReference type="SAM" id="Coils"/>
    </source>
</evidence>
<feature type="domain" description="Peptidoglycan hydrolase PcsB coiled-coil" evidence="4">
    <location>
        <begin position="105"/>
        <end position="171"/>
    </location>
</feature>
<feature type="domain" description="M23ase beta-sheet core" evidence="3">
    <location>
        <begin position="286"/>
        <end position="380"/>
    </location>
</feature>
<evidence type="ECO:0000313" key="5">
    <source>
        <dbReference type="EMBL" id="TMI76850.1"/>
    </source>
</evidence>
<dbReference type="InterPro" id="IPR057309">
    <property type="entry name" value="PcsB_CC"/>
</dbReference>
<dbReference type="Proteomes" id="UP000318834">
    <property type="component" value="Unassembled WGS sequence"/>
</dbReference>
<dbReference type="InterPro" id="IPR011055">
    <property type="entry name" value="Dup_hybrid_motif"/>
</dbReference>
<dbReference type="InterPro" id="IPR050570">
    <property type="entry name" value="Cell_wall_metabolism_enzyme"/>
</dbReference>
<dbReference type="FunFam" id="2.70.70.10:FF:000006">
    <property type="entry name" value="M23 family peptidase"/>
    <property type="match status" value="1"/>
</dbReference>
<dbReference type="Pfam" id="PF01551">
    <property type="entry name" value="Peptidase_M23"/>
    <property type="match status" value="1"/>
</dbReference>
<reference evidence="5 6" key="1">
    <citation type="journal article" date="2019" name="Nat. Microbiol.">
        <title>Mediterranean grassland soil C-N compound turnover is dependent on rainfall and depth, and is mediated by genomically divergent microorganisms.</title>
        <authorList>
            <person name="Diamond S."/>
            <person name="Andeer P.F."/>
            <person name="Li Z."/>
            <person name="Crits-Christoph A."/>
            <person name="Burstein D."/>
            <person name="Anantharaman K."/>
            <person name="Lane K.R."/>
            <person name="Thomas B.C."/>
            <person name="Pan C."/>
            <person name="Northen T.R."/>
            <person name="Banfield J.F."/>
        </authorList>
    </citation>
    <scope>NUCLEOTIDE SEQUENCE [LARGE SCALE GENOMIC DNA]</scope>
    <source>
        <strain evidence="5">NP_8</strain>
    </source>
</reference>
<keyword evidence="2" id="KW-0175">Coiled coil</keyword>
<evidence type="ECO:0000256" key="1">
    <source>
        <dbReference type="ARBA" id="ARBA00022729"/>
    </source>
</evidence>
<protein>
    <submittedName>
        <fullName evidence="5">Peptidase M23</fullName>
    </submittedName>
</protein>
<name>A0A537IZW2_9BACT</name>
<dbReference type="PANTHER" id="PTHR21666:SF289">
    <property type="entry name" value="L-ALA--D-GLU ENDOPEPTIDASE"/>
    <property type="match status" value="1"/>
</dbReference>
<dbReference type="AlphaFoldDB" id="A0A537IZW2"/>
<comment type="caution">
    <text evidence="5">The sequence shown here is derived from an EMBL/GenBank/DDBJ whole genome shotgun (WGS) entry which is preliminary data.</text>
</comment>